<dbReference type="Gene3D" id="1.10.287.70">
    <property type="match status" value="1"/>
</dbReference>
<evidence type="ECO:0000256" key="5">
    <source>
        <dbReference type="ARBA" id="ARBA00022882"/>
    </source>
</evidence>
<feature type="transmembrane region" description="Helical" evidence="10">
    <location>
        <begin position="63"/>
        <end position="85"/>
    </location>
</feature>
<keyword evidence="8 10" id="KW-0472">Membrane</keyword>
<comment type="subcellular location">
    <subcellularLocation>
        <location evidence="1">Membrane</location>
        <topology evidence="1">Multi-pass membrane protein</topology>
    </subcellularLocation>
</comment>
<keyword evidence="5" id="KW-0851">Voltage-gated channel</keyword>
<keyword evidence="7 10" id="KW-1133">Transmembrane helix</keyword>
<keyword evidence="13" id="KW-1185">Reference proteome</keyword>
<dbReference type="OrthoDB" id="426293at2759"/>
<reference evidence="13" key="2">
    <citation type="journal article" date="2018" name="BMC Genomics">
        <title>A manually annotated Actinidia chinensis var. chinensis (kiwifruit) genome highlights the challenges associated with draft genomes and gene prediction in plants.</title>
        <authorList>
            <person name="Pilkington S.M."/>
            <person name="Crowhurst R."/>
            <person name="Hilario E."/>
            <person name="Nardozza S."/>
            <person name="Fraser L."/>
            <person name="Peng Y."/>
            <person name="Gunaseelan K."/>
            <person name="Simpson R."/>
            <person name="Tahir J."/>
            <person name="Deroles S.C."/>
            <person name="Templeton K."/>
            <person name="Luo Z."/>
            <person name="Davy M."/>
            <person name="Cheng C."/>
            <person name="McNeilage M."/>
            <person name="Scaglione D."/>
            <person name="Liu Y."/>
            <person name="Zhang Q."/>
            <person name="Datson P."/>
            <person name="De Silva N."/>
            <person name="Gardiner S.E."/>
            <person name="Bassett H."/>
            <person name="Chagne D."/>
            <person name="McCallum J."/>
            <person name="Dzierzon H."/>
            <person name="Deng C."/>
            <person name="Wang Y.Y."/>
            <person name="Barron L."/>
            <person name="Manako K."/>
            <person name="Bowen J."/>
            <person name="Foster T.M."/>
            <person name="Erridge Z.A."/>
            <person name="Tiffin H."/>
            <person name="Waite C.N."/>
            <person name="Davies K.M."/>
            <person name="Grierson E.P."/>
            <person name="Laing W.A."/>
            <person name="Kirk R."/>
            <person name="Chen X."/>
            <person name="Wood M."/>
            <person name="Montefiori M."/>
            <person name="Brummell D.A."/>
            <person name="Schwinn K.E."/>
            <person name="Catanach A."/>
            <person name="Fullerton C."/>
            <person name="Li D."/>
            <person name="Meiyalaghan S."/>
            <person name="Nieuwenhuizen N."/>
            <person name="Read N."/>
            <person name="Prakash R."/>
            <person name="Hunter D."/>
            <person name="Zhang H."/>
            <person name="McKenzie M."/>
            <person name="Knabel M."/>
            <person name="Harris A."/>
            <person name="Allan A.C."/>
            <person name="Gleave A."/>
            <person name="Chen A."/>
            <person name="Janssen B.J."/>
            <person name="Plunkett B."/>
            <person name="Ampomah-Dwamena C."/>
            <person name="Voogd C."/>
            <person name="Leif D."/>
            <person name="Lafferty D."/>
            <person name="Souleyre E.J.F."/>
            <person name="Varkonyi-Gasic E."/>
            <person name="Gambi F."/>
            <person name="Hanley J."/>
            <person name="Yao J.L."/>
            <person name="Cheung J."/>
            <person name="David K.M."/>
            <person name="Warren B."/>
            <person name="Marsh K."/>
            <person name="Snowden K.C."/>
            <person name="Lin-Wang K."/>
            <person name="Brian L."/>
            <person name="Martinez-Sanchez M."/>
            <person name="Wang M."/>
            <person name="Ileperuma N."/>
            <person name="Macnee N."/>
            <person name="Campin R."/>
            <person name="McAtee P."/>
            <person name="Drummond R.S.M."/>
            <person name="Espley R.V."/>
            <person name="Ireland H.S."/>
            <person name="Wu R."/>
            <person name="Atkinson R.G."/>
            <person name="Karunairetnam S."/>
            <person name="Bulley S."/>
            <person name="Chunkath S."/>
            <person name="Hanley Z."/>
            <person name="Storey R."/>
            <person name="Thrimawithana A.H."/>
            <person name="Thomson S."/>
            <person name="David C."/>
            <person name="Testolin R."/>
            <person name="Huang H."/>
            <person name="Hellens R.P."/>
            <person name="Schaffer R.J."/>
        </authorList>
    </citation>
    <scope>NUCLEOTIDE SEQUENCE [LARGE SCALE GENOMIC DNA]</scope>
    <source>
        <strain evidence="13">cv. Red5</strain>
    </source>
</reference>
<proteinExistence type="predicted"/>
<feature type="transmembrane region" description="Helical" evidence="10">
    <location>
        <begin position="155"/>
        <end position="179"/>
    </location>
</feature>
<protein>
    <submittedName>
        <fullName evidence="12">Potassium channel like</fullName>
    </submittedName>
</protein>
<evidence type="ECO:0000259" key="11">
    <source>
        <dbReference type="Pfam" id="PF00520"/>
    </source>
</evidence>
<sequence>MKKVIRPPYPQAKQALRVLICRGGLQAFLAVLVLYTAWASPFEFGFLRKPEAPLSILDNIENGFFAIDIILTFFVAYLNTTTYLLEDNRKQIAWKYASTWLAFDVISTIPSELTIKISPAPFWSYGLLNMLRLWRLRRVSSLFARMEKDKNFNYFWVRCVKLILVTLFAVHCASVWILYVTSLYWSINTLATVGYGDLHPVNLTEMNFVTFYMLFNLGLNASYRKYVRRGSRTHPQNLGFGEYFEDVILQNEAPTDVYILVSRAVVVKELSPFILSDSMFGLRNWWSSKLGLNRQVRTLDLLSERLKLASSVANVGDGTIIMNNLLQVRKPDAPNGYLSDGHVKELKDPMMEGVLLATEKMLAQGRMDFTSQLMLRYTKGRRLVIATVVETGIGSE</sequence>
<evidence type="ECO:0000313" key="12">
    <source>
        <dbReference type="EMBL" id="PSS36231.1"/>
    </source>
</evidence>
<evidence type="ECO:0000313" key="13">
    <source>
        <dbReference type="Proteomes" id="UP000241394"/>
    </source>
</evidence>
<keyword evidence="5" id="KW-0813">Transport</keyword>
<evidence type="ECO:0000256" key="9">
    <source>
        <dbReference type="ARBA" id="ARBA00023303"/>
    </source>
</evidence>
<organism evidence="12 13">
    <name type="scientific">Actinidia chinensis var. chinensis</name>
    <name type="common">Chinese soft-hair kiwi</name>
    <dbReference type="NCBI Taxonomy" id="1590841"/>
    <lineage>
        <taxon>Eukaryota</taxon>
        <taxon>Viridiplantae</taxon>
        <taxon>Streptophyta</taxon>
        <taxon>Embryophyta</taxon>
        <taxon>Tracheophyta</taxon>
        <taxon>Spermatophyta</taxon>
        <taxon>Magnoliopsida</taxon>
        <taxon>eudicotyledons</taxon>
        <taxon>Gunneridae</taxon>
        <taxon>Pentapetalae</taxon>
        <taxon>asterids</taxon>
        <taxon>Ericales</taxon>
        <taxon>Actinidiaceae</taxon>
        <taxon>Actinidia</taxon>
    </lineage>
</organism>
<name>A0A2R6S1S0_ACTCC</name>
<keyword evidence="4" id="KW-0631">Potassium channel</keyword>
<keyword evidence="6" id="KW-0630">Potassium</keyword>
<dbReference type="EMBL" id="NKQK01000001">
    <property type="protein sequence ID" value="PSS36231.1"/>
    <property type="molecule type" value="Genomic_DNA"/>
</dbReference>
<keyword evidence="2" id="KW-0633">Potassium transport</keyword>
<dbReference type="InParanoid" id="A0A2R6S1S0"/>
<accession>A0A2R6S1S0</accession>
<dbReference type="AlphaFoldDB" id="A0A2R6S1S0"/>
<dbReference type="Proteomes" id="UP000241394">
    <property type="component" value="Chromosome LG1"/>
</dbReference>
<evidence type="ECO:0000256" key="4">
    <source>
        <dbReference type="ARBA" id="ARBA00022826"/>
    </source>
</evidence>
<evidence type="ECO:0000256" key="2">
    <source>
        <dbReference type="ARBA" id="ARBA00022538"/>
    </source>
</evidence>
<keyword evidence="5" id="KW-0406">Ion transport</keyword>
<dbReference type="Gramene" id="PSS36231">
    <property type="protein sequence ID" value="PSS36231"/>
    <property type="gene ID" value="CEY00_Acc00598"/>
</dbReference>
<evidence type="ECO:0000256" key="7">
    <source>
        <dbReference type="ARBA" id="ARBA00022989"/>
    </source>
</evidence>
<dbReference type="InterPro" id="IPR045319">
    <property type="entry name" value="KAT/AKT"/>
</dbReference>
<evidence type="ECO:0000256" key="3">
    <source>
        <dbReference type="ARBA" id="ARBA00022692"/>
    </source>
</evidence>
<dbReference type="GO" id="GO:0034702">
    <property type="term" value="C:monoatomic ion channel complex"/>
    <property type="evidence" value="ECO:0007669"/>
    <property type="project" value="UniProtKB-KW"/>
</dbReference>
<gene>
    <name evidence="12" type="ORF">CEY00_Acc00598</name>
</gene>
<evidence type="ECO:0000256" key="1">
    <source>
        <dbReference type="ARBA" id="ARBA00004141"/>
    </source>
</evidence>
<dbReference type="GO" id="GO:0005249">
    <property type="term" value="F:voltage-gated potassium channel activity"/>
    <property type="evidence" value="ECO:0007669"/>
    <property type="project" value="InterPro"/>
</dbReference>
<keyword evidence="9 12" id="KW-0407">Ion channel</keyword>
<feature type="domain" description="Ion transport" evidence="11">
    <location>
        <begin position="28"/>
        <end position="173"/>
    </location>
</feature>
<comment type="caution">
    <text evidence="12">The sequence shown here is derived from an EMBL/GenBank/DDBJ whole genome shotgun (WGS) entry which is preliminary data.</text>
</comment>
<dbReference type="STRING" id="1590841.A0A2R6S1S0"/>
<reference evidence="12 13" key="1">
    <citation type="submission" date="2017-07" db="EMBL/GenBank/DDBJ databases">
        <title>An improved, manually edited Actinidia chinensis var. chinensis (kiwifruit) genome highlights the challenges associated with draft genomes and gene prediction in plants.</title>
        <authorList>
            <person name="Pilkington S."/>
            <person name="Crowhurst R."/>
            <person name="Hilario E."/>
            <person name="Nardozza S."/>
            <person name="Fraser L."/>
            <person name="Peng Y."/>
            <person name="Gunaseelan K."/>
            <person name="Simpson R."/>
            <person name="Tahir J."/>
            <person name="Deroles S."/>
            <person name="Templeton K."/>
            <person name="Luo Z."/>
            <person name="Davy M."/>
            <person name="Cheng C."/>
            <person name="Mcneilage M."/>
            <person name="Scaglione D."/>
            <person name="Liu Y."/>
            <person name="Zhang Q."/>
            <person name="Datson P."/>
            <person name="De Silva N."/>
            <person name="Gardiner S."/>
            <person name="Bassett H."/>
            <person name="Chagne D."/>
            <person name="Mccallum J."/>
            <person name="Dzierzon H."/>
            <person name="Deng C."/>
            <person name="Wang Y.-Y."/>
            <person name="Barron N."/>
            <person name="Manako K."/>
            <person name="Bowen J."/>
            <person name="Foster T."/>
            <person name="Erridge Z."/>
            <person name="Tiffin H."/>
            <person name="Waite C."/>
            <person name="Davies K."/>
            <person name="Grierson E."/>
            <person name="Laing W."/>
            <person name="Kirk R."/>
            <person name="Chen X."/>
            <person name="Wood M."/>
            <person name="Montefiori M."/>
            <person name="Brummell D."/>
            <person name="Schwinn K."/>
            <person name="Catanach A."/>
            <person name="Fullerton C."/>
            <person name="Li D."/>
            <person name="Meiyalaghan S."/>
            <person name="Nieuwenhuizen N."/>
            <person name="Read N."/>
            <person name="Prakash R."/>
            <person name="Hunter D."/>
            <person name="Zhang H."/>
            <person name="Mckenzie M."/>
            <person name="Knabel M."/>
            <person name="Harris A."/>
            <person name="Allan A."/>
            <person name="Chen A."/>
            <person name="Janssen B."/>
            <person name="Plunkett B."/>
            <person name="Dwamena C."/>
            <person name="Voogd C."/>
            <person name="Leif D."/>
            <person name="Lafferty D."/>
            <person name="Souleyre E."/>
            <person name="Varkonyi-Gasic E."/>
            <person name="Gambi F."/>
            <person name="Hanley J."/>
            <person name="Yao J.-L."/>
            <person name="Cheung J."/>
            <person name="David K."/>
            <person name="Warren B."/>
            <person name="Marsh K."/>
            <person name="Snowden K."/>
            <person name="Lin-Wang K."/>
            <person name="Brian L."/>
            <person name="Martinez-Sanchez M."/>
            <person name="Wang M."/>
            <person name="Ileperuma N."/>
            <person name="Macnee N."/>
            <person name="Campin R."/>
            <person name="Mcatee P."/>
            <person name="Drummond R."/>
            <person name="Espley R."/>
            <person name="Ireland H."/>
            <person name="Wu R."/>
            <person name="Atkinson R."/>
            <person name="Karunairetnam S."/>
            <person name="Bulley S."/>
            <person name="Chunkath S."/>
            <person name="Hanley Z."/>
            <person name="Storey R."/>
            <person name="Thrimawithana A."/>
            <person name="Thomson S."/>
            <person name="David C."/>
            <person name="Testolin R."/>
        </authorList>
    </citation>
    <scope>NUCLEOTIDE SEQUENCE [LARGE SCALE GENOMIC DNA]</scope>
    <source>
        <strain evidence="13">cv. Red5</strain>
        <tissue evidence="12">Young leaf</tissue>
    </source>
</reference>
<keyword evidence="3 10" id="KW-0812">Transmembrane</keyword>
<evidence type="ECO:0000256" key="10">
    <source>
        <dbReference type="SAM" id="Phobius"/>
    </source>
</evidence>
<evidence type="ECO:0000256" key="6">
    <source>
        <dbReference type="ARBA" id="ARBA00022958"/>
    </source>
</evidence>
<dbReference type="PANTHER" id="PTHR45743">
    <property type="entry name" value="POTASSIUM CHANNEL AKT1"/>
    <property type="match status" value="1"/>
</dbReference>
<feature type="transmembrane region" description="Helical" evidence="10">
    <location>
        <begin position="206"/>
        <end position="223"/>
    </location>
</feature>
<dbReference type="OMA" id="LYWSINT"/>
<dbReference type="PANTHER" id="PTHR45743:SF2">
    <property type="entry name" value="POTASSIUM CHANNEL AKT1"/>
    <property type="match status" value="1"/>
</dbReference>
<dbReference type="InterPro" id="IPR005821">
    <property type="entry name" value="Ion_trans_dom"/>
</dbReference>
<evidence type="ECO:0000256" key="8">
    <source>
        <dbReference type="ARBA" id="ARBA00023136"/>
    </source>
</evidence>
<dbReference type="Pfam" id="PF00520">
    <property type="entry name" value="Ion_trans"/>
    <property type="match status" value="1"/>
</dbReference>
<dbReference type="SUPFAM" id="SSF81324">
    <property type="entry name" value="Voltage-gated potassium channels"/>
    <property type="match status" value="1"/>
</dbReference>